<comment type="caution">
    <text evidence="2">The sequence shown here is derived from an EMBL/GenBank/DDBJ whole genome shotgun (WGS) entry which is preliminary data.</text>
</comment>
<feature type="region of interest" description="Disordered" evidence="1">
    <location>
        <begin position="15"/>
        <end position="43"/>
    </location>
</feature>
<dbReference type="EMBL" id="LGUP01000373">
    <property type="protein sequence ID" value="KOG13966.1"/>
    <property type="molecule type" value="Genomic_DNA"/>
</dbReference>
<accession>A0A0L8JK14</accession>
<reference evidence="2 3" key="1">
    <citation type="submission" date="2015-06" db="EMBL/GenBank/DDBJ databases">
        <authorList>
            <person name="Hoefler B.C."/>
            <person name="Straight P.D."/>
        </authorList>
    </citation>
    <scope>NUCLEOTIDE SEQUENCE [LARGE SCALE GENOMIC DNA]</scope>
    <source>
        <strain evidence="2 3">NRRL 3427</strain>
    </source>
</reference>
<dbReference type="AlphaFoldDB" id="A0A0L8JK14"/>
<organism evidence="2 3">
    <name type="scientific">Streptomyces viridochromogenes</name>
    <dbReference type="NCBI Taxonomy" id="1938"/>
    <lineage>
        <taxon>Bacteria</taxon>
        <taxon>Bacillati</taxon>
        <taxon>Actinomycetota</taxon>
        <taxon>Actinomycetes</taxon>
        <taxon>Kitasatosporales</taxon>
        <taxon>Streptomycetaceae</taxon>
        <taxon>Streptomyces</taxon>
    </lineage>
</organism>
<gene>
    <name evidence="2" type="ORF">ADK34_29785</name>
</gene>
<dbReference type="Proteomes" id="UP000037023">
    <property type="component" value="Unassembled WGS sequence"/>
</dbReference>
<evidence type="ECO:0000256" key="1">
    <source>
        <dbReference type="SAM" id="MobiDB-lite"/>
    </source>
</evidence>
<proteinExistence type="predicted"/>
<sequence length="61" mass="5632">MLGLGVGVPVDGGGAAGGAASAVGSDRGLVGDVLPTPKMTNNTPVTAATAETAAAISPTLQ</sequence>
<name>A0A0L8JK14_STRVR</name>
<protein>
    <submittedName>
        <fullName evidence="2">Uncharacterized protein</fullName>
    </submittedName>
</protein>
<evidence type="ECO:0000313" key="3">
    <source>
        <dbReference type="Proteomes" id="UP000037023"/>
    </source>
</evidence>
<evidence type="ECO:0000313" key="2">
    <source>
        <dbReference type="EMBL" id="KOG13966.1"/>
    </source>
</evidence>